<sequence>MQTHNRVTVDLAAYPDLTVILLGLEITSPRALLSLGRIGRGLAELANKAPDGLLHHQKLSRGWRQPGFIQYWRDFESLERFTRTNPHAAWWRHFMAKHRGCGFWHETYSARRGFEAIYVDMPSPLGFSAFAPNITPTGPFASSRKRLGRNGKVSQTDADAALMPEAT</sequence>
<organism evidence="2 3">
    <name type="scientific">Asaia krungthepensis NRIC 0535</name>
    <dbReference type="NCBI Taxonomy" id="1307925"/>
    <lineage>
        <taxon>Bacteria</taxon>
        <taxon>Pseudomonadati</taxon>
        <taxon>Pseudomonadota</taxon>
        <taxon>Alphaproteobacteria</taxon>
        <taxon>Acetobacterales</taxon>
        <taxon>Acetobacteraceae</taxon>
        <taxon>Asaia</taxon>
    </lineage>
</organism>
<name>A0ABQ0Q4Z1_9PROT</name>
<dbReference type="InterPro" id="IPR025444">
    <property type="entry name" value="Monooxy_af470"/>
</dbReference>
<gene>
    <name evidence="2" type="ORF">AA0535_2360</name>
</gene>
<evidence type="ECO:0000256" key="1">
    <source>
        <dbReference type="SAM" id="MobiDB-lite"/>
    </source>
</evidence>
<accession>A0ABQ0Q4Z1</accession>
<dbReference type="RefSeq" id="WP_264816595.1">
    <property type="nucleotide sequence ID" value="NZ_BAPV01000043.1"/>
</dbReference>
<evidence type="ECO:0000313" key="2">
    <source>
        <dbReference type="EMBL" id="GBQ91656.1"/>
    </source>
</evidence>
<dbReference type="Pfam" id="PF13826">
    <property type="entry name" value="Monooxy_af470-like"/>
    <property type="match status" value="1"/>
</dbReference>
<dbReference type="EMBL" id="BAPV01000043">
    <property type="protein sequence ID" value="GBQ91656.1"/>
    <property type="molecule type" value="Genomic_DNA"/>
</dbReference>
<feature type="region of interest" description="Disordered" evidence="1">
    <location>
        <begin position="140"/>
        <end position="167"/>
    </location>
</feature>
<protein>
    <recommendedName>
        <fullName evidence="4">DUF4188 domain-containing protein</fullName>
    </recommendedName>
</protein>
<evidence type="ECO:0008006" key="4">
    <source>
        <dbReference type="Google" id="ProtNLM"/>
    </source>
</evidence>
<proteinExistence type="predicted"/>
<keyword evidence="3" id="KW-1185">Reference proteome</keyword>
<dbReference type="Proteomes" id="UP001062776">
    <property type="component" value="Unassembled WGS sequence"/>
</dbReference>
<comment type="caution">
    <text evidence="2">The sequence shown here is derived from an EMBL/GenBank/DDBJ whole genome shotgun (WGS) entry which is preliminary data.</text>
</comment>
<evidence type="ECO:0000313" key="3">
    <source>
        <dbReference type="Proteomes" id="UP001062776"/>
    </source>
</evidence>
<reference evidence="2" key="1">
    <citation type="submission" date="2013-04" db="EMBL/GenBank/DDBJ databases">
        <title>The genome sequencing project of 58 acetic acid bacteria.</title>
        <authorList>
            <person name="Okamoto-Kainuma A."/>
            <person name="Ishikawa M."/>
            <person name="Umino S."/>
            <person name="Koizumi Y."/>
            <person name="Shiwa Y."/>
            <person name="Yoshikawa H."/>
            <person name="Matsutani M."/>
            <person name="Matsushita K."/>
        </authorList>
    </citation>
    <scope>NUCLEOTIDE SEQUENCE</scope>
    <source>
        <strain evidence="2">NRIC 0535</strain>
    </source>
</reference>